<evidence type="ECO:0008006" key="5">
    <source>
        <dbReference type="Google" id="ProtNLM"/>
    </source>
</evidence>
<feature type="domain" description="Glycosyltransferase subfamily 4-like N-terminal" evidence="2">
    <location>
        <begin position="17"/>
        <end position="152"/>
    </location>
</feature>
<evidence type="ECO:0000313" key="4">
    <source>
        <dbReference type="Proteomes" id="UP000178656"/>
    </source>
</evidence>
<organism evidence="3 4">
    <name type="scientific">Candidatus Falkowbacteria bacterium RIFOXYC2_FULL_48_21</name>
    <dbReference type="NCBI Taxonomy" id="1798005"/>
    <lineage>
        <taxon>Bacteria</taxon>
        <taxon>Candidatus Falkowiibacteriota</taxon>
    </lineage>
</organism>
<name>A0A1F5T5N1_9BACT</name>
<sequence length="383" mass="43134">MSFKIAQIVCQIPPDAGGIGMVAHSYADQLTRRGHDVTVFVPRTRGNAVESKSYKVAALWPLVKFGYGALLPQLAWRLRGFDIIHLHYPFFATAFLTVLHRNLWYPKTKLVINYHMDVNLSGWRGIYEKCARRLALNYILKSADKIIVSSEDYIENSRIQEFYFKNINKFYELPFGVSRRFVPEPKDGDLLAKYGLAKDDKVVLFAGGLDSAHYFKGVNYLIKAISLIEDKKIKALIIGAGDLLADYKKLVSETKLGDRVKFADYVPADSLVKHYNLGDVFILPSINNSEAFGIVLIEAMACGKPVIATNLKGVRSVVDIGVNGLLVEPKNSKDIADKINLLLGNLETYSRFSRNCLETVAAKYRWATITDNLEKLYKQLLQK</sequence>
<dbReference type="GO" id="GO:0016757">
    <property type="term" value="F:glycosyltransferase activity"/>
    <property type="evidence" value="ECO:0007669"/>
    <property type="project" value="InterPro"/>
</dbReference>
<gene>
    <name evidence="3" type="ORF">A2482_00630</name>
</gene>
<dbReference type="PANTHER" id="PTHR45947">
    <property type="entry name" value="SULFOQUINOVOSYL TRANSFERASE SQD2"/>
    <property type="match status" value="1"/>
</dbReference>
<dbReference type="CDD" id="cd03801">
    <property type="entry name" value="GT4_PimA-like"/>
    <property type="match status" value="1"/>
</dbReference>
<dbReference type="InterPro" id="IPR050194">
    <property type="entry name" value="Glycosyltransferase_grp1"/>
</dbReference>
<dbReference type="InterPro" id="IPR001296">
    <property type="entry name" value="Glyco_trans_1"/>
</dbReference>
<dbReference type="AlphaFoldDB" id="A0A1F5T5N1"/>
<accession>A0A1F5T5N1</accession>
<dbReference type="Proteomes" id="UP000178656">
    <property type="component" value="Unassembled WGS sequence"/>
</dbReference>
<evidence type="ECO:0000313" key="3">
    <source>
        <dbReference type="EMBL" id="OGF34284.1"/>
    </source>
</evidence>
<evidence type="ECO:0000259" key="1">
    <source>
        <dbReference type="Pfam" id="PF00534"/>
    </source>
</evidence>
<reference evidence="3 4" key="1">
    <citation type="journal article" date="2016" name="Nat. Commun.">
        <title>Thousands of microbial genomes shed light on interconnected biogeochemical processes in an aquifer system.</title>
        <authorList>
            <person name="Anantharaman K."/>
            <person name="Brown C.T."/>
            <person name="Hug L.A."/>
            <person name="Sharon I."/>
            <person name="Castelle C.J."/>
            <person name="Probst A.J."/>
            <person name="Thomas B.C."/>
            <person name="Singh A."/>
            <person name="Wilkins M.J."/>
            <person name="Karaoz U."/>
            <person name="Brodie E.L."/>
            <person name="Williams K.H."/>
            <person name="Hubbard S.S."/>
            <person name="Banfield J.F."/>
        </authorList>
    </citation>
    <scope>NUCLEOTIDE SEQUENCE [LARGE SCALE GENOMIC DNA]</scope>
</reference>
<dbReference type="InterPro" id="IPR028098">
    <property type="entry name" value="Glyco_trans_4-like_N"/>
</dbReference>
<protein>
    <recommendedName>
        <fullName evidence="5">Glycosyltransferase subfamily 4-like N-terminal domain-containing protein</fullName>
    </recommendedName>
</protein>
<dbReference type="Pfam" id="PF13439">
    <property type="entry name" value="Glyco_transf_4"/>
    <property type="match status" value="1"/>
</dbReference>
<evidence type="ECO:0000259" key="2">
    <source>
        <dbReference type="Pfam" id="PF13439"/>
    </source>
</evidence>
<dbReference type="Gene3D" id="3.40.50.2000">
    <property type="entry name" value="Glycogen Phosphorylase B"/>
    <property type="match status" value="2"/>
</dbReference>
<comment type="caution">
    <text evidence="3">The sequence shown here is derived from an EMBL/GenBank/DDBJ whole genome shotgun (WGS) entry which is preliminary data.</text>
</comment>
<dbReference type="EMBL" id="MFGM01000074">
    <property type="protein sequence ID" value="OGF34284.1"/>
    <property type="molecule type" value="Genomic_DNA"/>
</dbReference>
<feature type="domain" description="Glycosyl transferase family 1" evidence="1">
    <location>
        <begin position="192"/>
        <end position="355"/>
    </location>
</feature>
<dbReference type="Pfam" id="PF00534">
    <property type="entry name" value="Glycos_transf_1"/>
    <property type="match status" value="1"/>
</dbReference>
<dbReference type="SUPFAM" id="SSF53756">
    <property type="entry name" value="UDP-Glycosyltransferase/glycogen phosphorylase"/>
    <property type="match status" value="1"/>
</dbReference>
<proteinExistence type="predicted"/>
<dbReference type="PANTHER" id="PTHR45947:SF3">
    <property type="entry name" value="SULFOQUINOVOSYL TRANSFERASE SQD2"/>
    <property type="match status" value="1"/>
</dbReference>